<feature type="compositionally biased region" description="Polar residues" evidence="1">
    <location>
        <begin position="1"/>
        <end position="14"/>
    </location>
</feature>
<dbReference type="InterPro" id="IPR005162">
    <property type="entry name" value="Retrotrans_gag_dom"/>
</dbReference>
<evidence type="ECO:0000313" key="3">
    <source>
        <dbReference type="Proteomes" id="UP000515151"/>
    </source>
</evidence>
<dbReference type="OrthoDB" id="1740536at2759"/>
<evidence type="ECO:0000256" key="1">
    <source>
        <dbReference type="SAM" id="MobiDB-lite"/>
    </source>
</evidence>
<dbReference type="PANTHER" id="PTHR32108">
    <property type="entry name" value="DNA-DIRECTED RNA POLYMERASE SUBUNIT ALPHA"/>
    <property type="match status" value="1"/>
</dbReference>
<feature type="region of interest" description="Disordered" evidence="1">
    <location>
        <begin position="458"/>
        <end position="486"/>
    </location>
</feature>
<reference evidence="3" key="1">
    <citation type="journal article" date="2020" name="Plant Biotechnol. J.">
        <title>The pomegranate (Punica granatum L.) draft genome dissects genetic divergence between soft- and hard-seeded cultivars.</title>
        <authorList>
            <person name="Luo X."/>
            <person name="Li H."/>
            <person name="Wu Z."/>
            <person name="Yao W."/>
            <person name="Zhao P."/>
            <person name="Cao D."/>
            <person name="Yu H."/>
            <person name="Li K."/>
            <person name="Poudel K."/>
            <person name="Zhao D."/>
            <person name="Zhang F."/>
            <person name="Xia X."/>
            <person name="Chen L."/>
            <person name="Wang Q."/>
            <person name="Jing D."/>
            <person name="Cao S."/>
        </authorList>
    </citation>
    <scope>NUCLEOTIDE SEQUENCE [LARGE SCALE GENOMIC DNA]</scope>
    <source>
        <strain evidence="3">cv. Tunisia</strain>
    </source>
</reference>
<feature type="compositionally biased region" description="Basic and acidic residues" evidence="1">
    <location>
        <begin position="458"/>
        <end position="467"/>
    </location>
</feature>
<keyword evidence="3" id="KW-1185">Reference proteome</keyword>
<feature type="compositionally biased region" description="Polar residues" evidence="1">
    <location>
        <begin position="1105"/>
        <end position="1116"/>
    </location>
</feature>
<dbReference type="GeneID" id="116206446"/>
<dbReference type="Pfam" id="PF03732">
    <property type="entry name" value="Retrotrans_gag"/>
    <property type="match status" value="1"/>
</dbReference>
<feature type="region of interest" description="Disordered" evidence="1">
    <location>
        <begin position="1105"/>
        <end position="1136"/>
    </location>
</feature>
<feature type="region of interest" description="Disordered" evidence="1">
    <location>
        <begin position="1"/>
        <end position="62"/>
    </location>
</feature>
<gene>
    <name evidence="4" type="primary">LOC116206446</name>
</gene>
<dbReference type="CDD" id="cd00303">
    <property type="entry name" value="retropepsin_like"/>
    <property type="match status" value="1"/>
</dbReference>
<feature type="compositionally biased region" description="Polar residues" evidence="1">
    <location>
        <begin position="52"/>
        <end position="62"/>
    </location>
</feature>
<name>A0A6P8DF19_PUNGR</name>
<dbReference type="RefSeq" id="XP_031395185.1">
    <property type="nucleotide sequence ID" value="XM_031539325.1"/>
</dbReference>
<evidence type="ECO:0000313" key="4">
    <source>
        <dbReference type="RefSeq" id="XP_031395185.1"/>
    </source>
</evidence>
<dbReference type="InterPro" id="IPR021109">
    <property type="entry name" value="Peptidase_aspartic_dom_sf"/>
</dbReference>
<accession>A0A6P8DF19</accession>
<feature type="region of interest" description="Disordered" evidence="1">
    <location>
        <begin position="569"/>
        <end position="619"/>
    </location>
</feature>
<feature type="compositionally biased region" description="Basic residues" evidence="1">
    <location>
        <begin position="571"/>
        <end position="580"/>
    </location>
</feature>
<reference evidence="4" key="2">
    <citation type="submission" date="2025-08" db="UniProtKB">
        <authorList>
            <consortium name="RefSeq"/>
        </authorList>
    </citation>
    <scope>IDENTIFICATION</scope>
    <source>
        <tissue evidence="4">Leaf</tissue>
    </source>
</reference>
<dbReference type="AlphaFoldDB" id="A0A6P8DF19"/>
<dbReference type="Proteomes" id="UP000515151">
    <property type="component" value="Chromosome 1"/>
</dbReference>
<protein>
    <submittedName>
        <fullName evidence="4">Uncharacterized protein LOC116206446</fullName>
    </submittedName>
</protein>
<sequence>MAQNNQLASSEENTPPTPVYYQPSMTQALPPLTPAGAPPVHSGEIPPPVPTSEAQAPSTSTEGAARIVALEGDISTLRGTVNQMAADMAELMALLRAPNRTSSNSTPPPGYGPTVDPNPWVPPTHAPEGIEAPAIHAPAGLPANVPPPSVTLPAAIPLPPSNPTTLVPPPMSIPVPAPVYAAPPPMVFPAQSPHAPAHTAEPVPFQAPQPHISFSYPTLPPLNIPIPEPGTPTQAVPIAPPTNFLPEMGTEQEQRLKKMEENIKALQSGGPRLDAGDCDWSLFPGMRLPPKIKVPEFQRYHGTTDPRHHLRHYRGKMLQYWDYEEFVIHTFQDSLAGAALDWYMSLKAADIPTWTDLSGKFIDQYKYCAETPPTLLELSTMEMAEDQGFEAYAVKWRARAAKHVPPISEAQQIQLFHSTLKGAYYLHLLAHTSSFSNLIDAGKKLDIGVKLGKIEGPAEKKEGESSKKVATGTPSAGNRRGKDASVNAVNSGRQAPQQYSINYTPAPPTTQAYAPPPVHYQQQLPAQQVYYSPRRPPFRCRPRTITSLFPLRSNKAGLRLRELLSRCNGLRPRRTNKALRRGADNSHPFRPRSPTYTGNSSQDQSRHCEYHQGAPGHTTDDCWKLREKIQAMIDGKQLTFNAVKPPNVQVNPLPDHGSSSGPSINMISVCAIGEYETGQEPSAPFVIEYVPAETGIGYAGFDATPAPFVIDVPAREPYQDSKVPWTYEGSVGNLERQFSVMGVTRSGRVYENPEVANKGKAPAATLGIAPEATPIPQKKVTEEEAEAFMKIIKASEYKVVEQMGKSPAHISLLALLLSSEPHREALLKVLTAAQVPKGRLQISLKKPLVRYSPTIFHSRMTSFPPKGRVMIDNGSALNVCPVSTLKQMNVDLNRIRPSKTAVRAFDGSRREVNGEIDLLIEVGPCSFNVTFQVLDIPNAFSLLLGRPWIHFAGAVPSTLHQKLKFIVEERLITVKGEEDYAIYKETAVPYITRGQGINRPIEIEEYKNRRGLGFRPSCHEIIEARRGKRLHRLAAYYGKINRGTPVPPLSHFFSGSQHIVGGTLDGPSSDLDDALVDLPGIYAVTEETPSGVYIRLAQENEELNNWTSRTSRPNGNTYGGSEPAFSSASRRRSSSR</sequence>
<dbReference type="Gene3D" id="2.40.70.10">
    <property type="entry name" value="Acid Proteases"/>
    <property type="match status" value="1"/>
</dbReference>
<evidence type="ECO:0000259" key="2">
    <source>
        <dbReference type="Pfam" id="PF03732"/>
    </source>
</evidence>
<feature type="domain" description="Retrotransposon gag" evidence="2">
    <location>
        <begin position="334"/>
        <end position="420"/>
    </location>
</feature>
<organism evidence="3 4">
    <name type="scientific">Punica granatum</name>
    <name type="common">Pomegranate</name>
    <dbReference type="NCBI Taxonomy" id="22663"/>
    <lineage>
        <taxon>Eukaryota</taxon>
        <taxon>Viridiplantae</taxon>
        <taxon>Streptophyta</taxon>
        <taxon>Embryophyta</taxon>
        <taxon>Tracheophyta</taxon>
        <taxon>Spermatophyta</taxon>
        <taxon>Magnoliopsida</taxon>
        <taxon>eudicotyledons</taxon>
        <taxon>Gunneridae</taxon>
        <taxon>Pentapetalae</taxon>
        <taxon>rosids</taxon>
        <taxon>malvids</taxon>
        <taxon>Myrtales</taxon>
        <taxon>Lythraceae</taxon>
        <taxon>Punica</taxon>
    </lineage>
</organism>
<proteinExistence type="predicted"/>
<dbReference type="PANTHER" id="PTHR32108:SF9">
    <property type="entry name" value="REVERSE TRANSCRIPTASE RNASE H-LIKE DOMAIN-CONTAINING PROTEIN"/>
    <property type="match status" value="1"/>
</dbReference>
<feature type="compositionally biased region" description="Polar residues" evidence="1">
    <location>
        <begin position="594"/>
        <end position="603"/>
    </location>
</feature>